<dbReference type="Proteomes" id="UP000027195">
    <property type="component" value="Unassembled WGS sequence"/>
</dbReference>
<dbReference type="GO" id="GO:0005737">
    <property type="term" value="C:cytoplasm"/>
    <property type="evidence" value="ECO:0007669"/>
    <property type="project" value="TreeGrafter"/>
</dbReference>
<protein>
    <recommendedName>
        <fullName evidence="1">A to I editase domain-containing protein</fullName>
    </recommendedName>
</protein>
<evidence type="ECO:0000259" key="1">
    <source>
        <dbReference type="PROSITE" id="PS50141"/>
    </source>
</evidence>
<dbReference type="EMBL" id="KL198146">
    <property type="protein sequence ID" value="KDQ06247.1"/>
    <property type="molecule type" value="Genomic_DNA"/>
</dbReference>
<reference evidence="3" key="1">
    <citation type="journal article" date="2014" name="Proc. Natl. Acad. Sci. U.S.A.">
        <title>Extensive sampling of basidiomycete genomes demonstrates inadequacy of the white-rot/brown-rot paradigm for wood decay fungi.</title>
        <authorList>
            <person name="Riley R."/>
            <person name="Salamov A.A."/>
            <person name="Brown D.W."/>
            <person name="Nagy L.G."/>
            <person name="Floudas D."/>
            <person name="Held B.W."/>
            <person name="Levasseur A."/>
            <person name="Lombard V."/>
            <person name="Morin E."/>
            <person name="Otillar R."/>
            <person name="Lindquist E.A."/>
            <person name="Sun H."/>
            <person name="LaButti K.M."/>
            <person name="Schmutz J."/>
            <person name="Jabbour D."/>
            <person name="Luo H."/>
            <person name="Baker S.E."/>
            <person name="Pisabarro A.G."/>
            <person name="Walton J.D."/>
            <person name="Blanchette R.A."/>
            <person name="Henrissat B."/>
            <person name="Martin F."/>
            <person name="Cullen D."/>
            <person name="Hibbett D.S."/>
            <person name="Grigoriev I.V."/>
        </authorList>
    </citation>
    <scope>NUCLEOTIDE SEQUENCE [LARGE SCALE GENOMIC DNA]</scope>
    <source>
        <strain evidence="3">FD-172 SS1</strain>
    </source>
</reference>
<accession>A0A067M306</accession>
<dbReference type="GO" id="GO:0006382">
    <property type="term" value="P:adenosine to inosine editing"/>
    <property type="evidence" value="ECO:0007669"/>
    <property type="project" value="TreeGrafter"/>
</dbReference>
<dbReference type="Pfam" id="PF02137">
    <property type="entry name" value="A_deamin"/>
    <property type="match status" value="1"/>
</dbReference>
<dbReference type="PANTHER" id="PTHR10910">
    <property type="entry name" value="EUKARYOTE SPECIFIC DSRNA BINDING PROTEIN"/>
    <property type="match status" value="1"/>
</dbReference>
<dbReference type="OrthoDB" id="10268011at2759"/>
<feature type="domain" description="A to I editase" evidence="1">
    <location>
        <begin position="55"/>
        <end position="393"/>
    </location>
</feature>
<keyword evidence="3" id="KW-1185">Reference proteome</keyword>
<evidence type="ECO:0000313" key="3">
    <source>
        <dbReference type="Proteomes" id="UP000027195"/>
    </source>
</evidence>
<dbReference type="GO" id="GO:0006396">
    <property type="term" value="P:RNA processing"/>
    <property type="evidence" value="ECO:0007669"/>
    <property type="project" value="InterPro"/>
</dbReference>
<dbReference type="GO" id="GO:0003725">
    <property type="term" value="F:double-stranded RNA binding"/>
    <property type="evidence" value="ECO:0007669"/>
    <property type="project" value="TreeGrafter"/>
</dbReference>
<proteinExistence type="predicted"/>
<dbReference type="PANTHER" id="PTHR10910:SF62">
    <property type="entry name" value="AT07585P-RELATED"/>
    <property type="match status" value="1"/>
</dbReference>
<dbReference type="InterPro" id="IPR002466">
    <property type="entry name" value="A_deamin"/>
</dbReference>
<gene>
    <name evidence="2" type="ORF">BOTBODRAFT_121766</name>
</gene>
<evidence type="ECO:0000313" key="2">
    <source>
        <dbReference type="EMBL" id="KDQ06247.1"/>
    </source>
</evidence>
<dbReference type="GO" id="GO:0008251">
    <property type="term" value="F:tRNA-specific adenosine deaminase activity"/>
    <property type="evidence" value="ECO:0007669"/>
    <property type="project" value="TreeGrafter"/>
</dbReference>
<dbReference type="FunCoup" id="A0A067M306">
    <property type="interactions" value="435"/>
</dbReference>
<dbReference type="InParanoid" id="A0A067M306"/>
<dbReference type="STRING" id="930990.A0A067M306"/>
<dbReference type="AlphaFoldDB" id="A0A067M306"/>
<dbReference type="PROSITE" id="PS50141">
    <property type="entry name" value="A_DEAMIN_EDITASE"/>
    <property type="match status" value="1"/>
</dbReference>
<name>A0A067M306_BOTB1</name>
<dbReference type="GO" id="GO:0003726">
    <property type="term" value="F:double-stranded RNA adenosine deaminase activity"/>
    <property type="evidence" value="ECO:0007669"/>
    <property type="project" value="TreeGrafter"/>
</dbReference>
<sequence length="395" mass="43131">MSHPSPDVVASACINLYATHHKFHPSPRSNGIPHYVVLAGIVLVAPGTDTPHCISLGTGSKCLPASRLSQNGDALHDSHAEIIARRGAVRWLFEEIIRATSASSGKCTSSWIEKGGDGMWVLKAGVSVHMYVSTLPCGDASTLSLSLAQEPEMAALKSTSSDVRPTTVTGASRGRDNYSALGVLRTKPGRADSPPTLSMSCSDKIAAWTLLGIQGALLSDIMRPVYLNSIIIGEVEVDARRTVLQECERAFVHRLRTHAPLPELFSSQPIQILFTDVSFPSSRSQSVVGALSSYEAFSWIADVGSPEVLVDGIKRGVSTKHRHLPNKRPRICKSSIYELYSREADHIPQRRCNLTYYATKQSIIDYQAAKRKLREEGGPLWGWIVSGEQWENFTL</sequence>
<dbReference type="SMART" id="SM00552">
    <property type="entry name" value="ADEAMc"/>
    <property type="match status" value="1"/>
</dbReference>
<dbReference type="GO" id="GO:0005730">
    <property type="term" value="C:nucleolus"/>
    <property type="evidence" value="ECO:0007669"/>
    <property type="project" value="TreeGrafter"/>
</dbReference>
<organism evidence="2 3">
    <name type="scientific">Botryobasidium botryosum (strain FD-172 SS1)</name>
    <dbReference type="NCBI Taxonomy" id="930990"/>
    <lineage>
        <taxon>Eukaryota</taxon>
        <taxon>Fungi</taxon>
        <taxon>Dikarya</taxon>
        <taxon>Basidiomycota</taxon>
        <taxon>Agaricomycotina</taxon>
        <taxon>Agaricomycetes</taxon>
        <taxon>Cantharellales</taxon>
        <taxon>Botryobasidiaceae</taxon>
        <taxon>Botryobasidium</taxon>
    </lineage>
</organism>
<dbReference type="HOGENOM" id="CLU_005382_5_0_1"/>